<dbReference type="GO" id="GO:0046685">
    <property type="term" value="P:response to arsenic-containing substance"/>
    <property type="evidence" value="ECO:0007669"/>
    <property type="project" value="UniProtKB-KW"/>
</dbReference>
<dbReference type="Gene3D" id="3.40.50.2300">
    <property type="match status" value="1"/>
</dbReference>
<reference evidence="3 4" key="1">
    <citation type="submission" date="2017-10" db="EMBL/GenBank/DDBJ databases">
        <title>Sedimentibacterium mangrovi gen. nov., sp. nov., a novel member of family Phyllobacteriacea isolated from mangrove sediment.</title>
        <authorList>
            <person name="Liao H."/>
            <person name="Tian Y."/>
        </authorList>
    </citation>
    <scope>NUCLEOTIDE SEQUENCE [LARGE SCALE GENOMIC DNA]</scope>
    <source>
        <strain evidence="3 4">X9-2-2</strain>
    </source>
</reference>
<dbReference type="InterPro" id="IPR036196">
    <property type="entry name" value="Ptyr_pPase_sf"/>
</dbReference>
<organism evidence="3 4">
    <name type="scientific">Zhengella mangrovi</name>
    <dbReference type="NCBI Taxonomy" id="1982044"/>
    <lineage>
        <taxon>Bacteria</taxon>
        <taxon>Pseudomonadati</taxon>
        <taxon>Pseudomonadota</taxon>
        <taxon>Alphaproteobacteria</taxon>
        <taxon>Hyphomicrobiales</taxon>
        <taxon>Notoacmeibacteraceae</taxon>
        <taxon>Zhengella</taxon>
    </lineage>
</organism>
<comment type="caution">
    <text evidence="3">The sequence shown here is derived from an EMBL/GenBank/DDBJ whole genome shotgun (WGS) entry which is preliminary data.</text>
</comment>
<dbReference type="PANTHER" id="PTHR43428">
    <property type="entry name" value="ARSENATE REDUCTASE"/>
    <property type="match status" value="1"/>
</dbReference>
<keyword evidence="4" id="KW-1185">Reference proteome</keyword>
<dbReference type="PANTHER" id="PTHR43428:SF1">
    <property type="entry name" value="ARSENATE REDUCTASE"/>
    <property type="match status" value="1"/>
</dbReference>
<evidence type="ECO:0000313" key="3">
    <source>
        <dbReference type="EMBL" id="PHP65451.1"/>
    </source>
</evidence>
<protein>
    <submittedName>
        <fullName evidence="3">Protein-tyrosine-phosphatase</fullName>
    </submittedName>
</protein>
<dbReference type="SUPFAM" id="SSF52788">
    <property type="entry name" value="Phosphotyrosine protein phosphatases I"/>
    <property type="match status" value="1"/>
</dbReference>
<accession>A0A2G1QJ20</accession>
<evidence type="ECO:0000256" key="1">
    <source>
        <dbReference type="ARBA" id="ARBA00022849"/>
    </source>
</evidence>
<dbReference type="RefSeq" id="WP_099307964.1">
    <property type="nucleotide sequence ID" value="NZ_PDVP01000015.1"/>
</dbReference>
<sequence>MTARPGSILFLCSLNAIRSPMAEQMARSLLPPGTYIASAGVRRGERDPFVDAVLAEKGLSLGQRLPQTLDELEDDYFDLVVSLSPQAHHTAVDMMRTHAGDLEYWPLHDPSDTRGTREQILGAYRDVRNLLEDKIRQRFGLPGPQNSGK</sequence>
<proteinExistence type="predicted"/>
<dbReference type="Proteomes" id="UP000221168">
    <property type="component" value="Unassembled WGS sequence"/>
</dbReference>
<gene>
    <name evidence="3" type="ORF">CSC94_19025</name>
</gene>
<dbReference type="Pfam" id="PF01451">
    <property type="entry name" value="LMWPc"/>
    <property type="match status" value="1"/>
</dbReference>
<dbReference type="SMART" id="SM00226">
    <property type="entry name" value="LMWPc"/>
    <property type="match status" value="1"/>
</dbReference>
<keyword evidence="1" id="KW-0059">Arsenical resistance</keyword>
<name>A0A2G1QJ20_9HYPH</name>
<feature type="domain" description="Phosphotyrosine protein phosphatase I" evidence="2">
    <location>
        <begin position="6"/>
        <end position="141"/>
    </location>
</feature>
<dbReference type="EMBL" id="PDVP01000015">
    <property type="protein sequence ID" value="PHP65451.1"/>
    <property type="molecule type" value="Genomic_DNA"/>
</dbReference>
<dbReference type="OrthoDB" id="9799372at2"/>
<dbReference type="AlphaFoldDB" id="A0A2G1QJ20"/>
<evidence type="ECO:0000259" key="2">
    <source>
        <dbReference type="SMART" id="SM00226"/>
    </source>
</evidence>
<dbReference type="InterPro" id="IPR023485">
    <property type="entry name" value="Ptyr_pPase"/>
</dbReference>
<evidence type="ECO:0000313" key="4">
    <source>
        <dbReference type="Proteomes" id="UP000221168"/>
    </source>
</evidence>